<dbReference type="AlphaFoldDB" id="A0A1I1TCE7"/>
<dbReference type="PANTHER" id="PTHR32432">
    <property type="entry name" value="CELL DIVISION PROTEIN FTSA-RELATED"/>
    <property type="match status" value="1"/>
</dbReference>
<evidence type="ECO:0000313" key="1">
    <source>
        <dbReference type="EMBL" id="SFD56307.1"/>
    </source>
</evidence>
<dbReference type="RefSeq" id="WP_159433055.1">
    <property type="nucleotide sequence ID" value="NZ_FOMJ01000006.1"/>
</dbReference>
<organism evidence="1 2">
    <name type="scientific">Thiohalospira halophila DSM 15071</name>
    <dbReference type="NCBI Taxonomy" id="1123397"/>
    <lineage>
        <taxon>Bacteria</taxon>
        <taxon>Pseudomonadati</taxon>
        <taxon>Pseudomonadota</taxon>
        <taxon>Gammaproteobacteria</taxon>
        <taxon>Thiohalospirales</taxon>
        <taxon>Thiohalospiraceae</taxon>
        <taxon>Thiohalospira</taxon>
    </lineage>
</organism>
<keyword evidence="2" id="KW-1185">Reference proteome</keyword>
<dbReference type="Gene3D" id="3.30.420.40">
    <property type="match status" value="2"/>
</dbReference>
<accession>A0A1I1TCE7</accession>
<dbReference type="Pfam" id="PF11104">
    <property type="entry name" value="PilM_2"/>
    <property type="match status" value="1"/>
</dbReference>
<dbReference type="OrthoDB" id="9773403at2"/>
<dbReference type="Proteomes" id="UP000198611">
    <property type="component" value="Unassembled WGS sequence"/>
</dbReference>
<evidence type="ECO:0000313" key="2">
    <source>
        <dbReference type="Proteomes" id="UP000198611"/>
    </source>
</evidence>
<dbReference type="EMBL" id="FOMJ01000006">
    <property type="protein sequence ID" value="SFD56307.1"/>
    <property type="molecule type" value="Genomic_DNA"/>
</dbReference>
<dbReference type="Gene3D" id="3.30.1490.300">
    <property type="match status" value="1"/>
</dbReference>
<dbReference type="PANTHER" id="PTHR32432:SF3">
    <property type="entry name" value="ETHANOLAMINE UTILIZATION PROTEIN EUTJ"/>
    <property type="match status" value="1"/>
</dbReference>
<dbReference type="InterPro" id="IPR005883">
    <property type="entry name" value="PilM"/>
</dbReference>
<sequence length="331" mass="33974">MGSTPLLGVDIGTSAVKVVALPRRHSPRWSVVPLPDGVVSEKQVQQPEAVATALRTALGELGRPPRRAALAVGGAAVMTREWRLPANLEEEELEARVREEAASALPFDPASVYLDFQVLGPDPDDAGLCQVLLAASRADQVDGRLAAAREAGLRPLLVDLESFALEQSAAAMAGEGEAVAVADIGATSMTLALAGGGGHHFSRSQALSGTPLATALSSARGMTRVEAENALRQGEVPADDLVTPFVEAVAAQLNRLLPLAADQAGRGADRLLLAGGGALTPGIAAALRDALDLPVALARPLSRKGDEAPAGLRGMEPALAVAAALGRRRPL</sequence>
<proteinExistence type="predicted"/>
<dbReference type="PIRSF" id="PIRSF019169">
    <property type="entry name" value="PilM"/>
    <property type="match status" value="1"/>
</dbReference>
<dbReference type="InterPro" id="IPR050696">
    <property type="entry name" value="FtsA/MreB"/>
</dbReference>
<gene>
    <name evidence="1" type="ORF">SAMN05660831_01857</name>
</gene>
<dbReference type="CDD" id="cd24049">
    <property type="entry name" value="ASKHA_NBD_PilM"/>
    <property type="match status" value="1"/>
</dbReference>
<protein>
    <submittedName>
        <fullName evidence="1">Type IV pilus assembly protein PilM</fullName>
    </submittedName>
</protein>
<dbReference type="InterPro" id="IPR043129">
    <property type="entry name" value="ATPase_NBD"/>
</dbReference>
<dbReference type="STRING" id="1123397.SAMN05660831_01857"/>
<dbReference type="SUPFAM" id="SSF53067">
    <property type="entry name" value="Actin-like ATPase domain"/>
    <property type="match status" value="2"/>
</dbReference>
<dbReference type="NCBIfam" id="TIGR01175">
    <property type="entry name" value="pilM"/>
    <property type="match status" value="1"/>
</dbReference>
<name>A0A1I1TCE7_9GAMM</name>
<reference evidence="1 2" key="1">
    <citation type="submission" date="2016-10" db="EMBL/GenBank/DDBJ databases">
        <authorList>
            <person name="de Groot N.N."/>
        </authorList>
    </citation>
    <scope>NUCLEOTIDE SEQUENCE [LARGE SCALE GENOMIC DNA]</scope>
    <source>
        <strain evidence="1 2">HL3</strain>
    </source>
</reference>